<feature type="transmembrane region" description="Helical" evidence="1">
    <location>
        <begin position="98"/>
        <end position="118"/>
    </location>
</feature>
<keyword evidence="2" id="KW-0732">Signal</keyword>
<dbReference type="EMBL" id="QXFU01003648">
    <property type="protein sequence ID" value="KAE8973765.1"/>
    <property type="molecule type" value="Genomic_DNA"/>
</dbReference>
<keyword evidence="1" id="KW-1133">Transmembrane helix</keyword>
<dbReference type="Proteomes" id="UP000435112">
    <property type="component" value="Unassembled WGS sequence"/>
</dbReference>
<feature type="signal peptide" evidence="2">
    <location>
        <begin position="1"/>
        <end position="25"/>
    </location>
</feature>
<sequence>MRLNVLMALIVVTFVANSAMGFASAEDITDSNNNKRIALNKIIKRLRASREAGGEERAGAQVAIMMGAAQAANGVDYTSSTQNIVHSVKDNRPFPKKFLGLMILLGLAGTAGIVTLAVKAAQATKS</sequence>
<evidence type="ECO:0000256" key="2">
    <source>
        <dbReference type="SAM" id="SignalP"/>
    </source>
</evidence>
<evidence type="ECO:0000313" key="3">
    <source>
        <dbReference type="EMBL" id="KAE8973765.1"/>
    </source>
</evidence>
<comment type="caution">
    <text evidence="3">The sequence shown here is derived from an EMBL/GenBank/DDBJ whole genome shotgun (WGS) entry which is preliminary data.</text>
</comment>
<dbReference type="AlphaFoldDB" id="A0A6A3HYC0"/>
<reference evidence="3 4" key="1">
    <citation type="submission" date="2018-09" db="EMBL/GenBank/DDBJ databases">
        <title>Genomic investigation of the strawberry pathogen Phytophthora fragariae indicates pathogenicity is determined by transcriptional variation in three key races.</title>
        <authorList>
            <person name="Adams T.M."/>
            <person name="Armitage A.D."/>
            <person name="Sobczyk M.K."/>
            <person name="Bates H.J."/>
            <person name="Dunwell J.M."/>
            <person name="Nellist C.F."/>
            <person name="Harrison R.J."/>
        </authorList>
    </citation>
    <scope>NUCLEOTIDE SEQUENCE [LARGE SCALE GENOMIC DNA]</scope>
    <source>
        <strain evidence="3 4">SCRP324</strain>
    </source>
</reference>
<gene>
    <name evidence="3" type="ORF">PR002_g26104</name>
</gene>
<dbReference type="OrthoDB" id="10315865at2759"/>
<feature type="chain" id="PRO_5025366726" description="RxLR effector protein" evidence="2">
    <location>
        <begin position="26"/>
        <end position="126"/>
    </location>
</feature>
<protein>
    <recommendedName>
        <fullName evidence="5">RxLR effector protein</fullName>
    </recommendedName>
</protein>
<keyword evidence="1" id="KW-0472">Membrane</keyword>
<evidence type="ECO:0000313" key="4">
    <source>
        <dbReference type="Proteomes" id="UP000435112"/>
    </source>
</evidence>
<keyword evidence="1" id="KW-0812">Transmembrane</keyword>
<proteinExistence type="predicted"/>
<evidence type="ECO:0008006" key="5">
    <source>
        <dbReference type="Google" id="ProtNLM"/>
    </source>
</evidence>
<name>A0A6A3HYC0_9STRA</name>
<accession>A0A6A3HYC0</accession>
<organism evidence="3 4">
    <name type="scientific">Phytophthora rubi</name>
    <dbReference type="NCBI Taxonomy" id="129364"/>
    <lineage>
        <taxon>Eukaryota</taxon>
        <taxon>Sar</taxon>
        <taxon>Stramenopiles</taxon>
        <taxon>Oomycota</taxon>
        <taxon>Peronosporomycetes</taxon>
        <taxon>Peronosporales</taxon>
        <taxon>Peronosporaceae</taxon>
        <taxon>Phytophthora</taxon>
    </lineage>
</organism>
<evidence type="ECO:0000256" key="1">
    <source>
        <dbReference type="SAM" id="Phobius"/>
    </source>
</evidence>